<dbReference type="Proteomes" id="UP001054945">
    <property type="component" value="Unassembled WGS sequence"/>
</dbReference>
<name>A0AAV4SAN8_CAEEX</name>
<reference evidence="1 2" key="1">
    <citation type="submission" date="2021-06" db="EMBL/GenBank/DDBJ databases">
        <title>Caerostris extrusa draft genome.</title>
        <authorList>
            <person name="Kono N."/>
            <person name="Arakawa K."/>
        </authorList>
    </citation>
    <scope>NUCLEOTIDE SEQUENCE [LARGE SCALE GENOMIC DNA]</scope>
</reference>
<comment type="caution">
    <text evidence="1">The sequence shown here is derived from an EMBL/GenBank/DDBJ whole genome shotgun (WGS) entry which is preliminary data.</text>
</comment>
<proteinExistence type="predicted"/>
<dbReference type="EMBL" id="BPLR01009072">
    <property type="protein sequence ID" value="GIY29427.1"/>
    <property type="molecule type" value="Genomic_DNA"/>
</dbReference>
<protein>
    <submittedName>
        <fullName evidence="1">Uncharacterized protein</fullName>
    </submittedName>
</protein>
<sequence>MKGKDSEDMLQPIALYDFKTKAKDWNICGPYTSPYQVVEKPYLCWNGDERGGIGLYPTVKSKGGASGGAIPIPVPKDYAAIYQLGEDRTIGGLILVPGFVAPYQLEKVPYPAITLSLKMITTSLTLTCETVVLLLVPHATSAPRASPFPPPVSTPIGCLPGARQHLLTVTHRSGSATSSGPEVFKRKSLDAMKRLMYFV</sequence>
<organism evidence="1 2">
    <name type="scientific">Caerostris extrusa</name>
    <name type="common">Bark spider</name>
    <name type="synonym">Caerostris bankana</name>
    <dbReference type="NCBI Taxonomy" id="172846"/>
    <lineage>
        <taxon>Eukaryota</taxon>
        <taxon>Metazoa</taxon>
        <taxon>Ecdysozoa</taxon>
        <taxon>Arthropoda</taxon>
        <taxon>Chelicerata</taxon>
        <taxon>Arachnida</taxon>
        <taxon>Araneae</taxon>
        <taxon>Araneomorphae</taxon>
        <taxon>Entelegynae</taxon>
        <taxon>Araneoidea</taxon>
        <taxon>Araneidae</taxon>
        <taxon>Caerostris</taxon>
    </lineage>
</organism>
<accession>A0AAV4SAN8</accession>
<dbReference type="AlphaFoldDB" id="A0AAV4SAN8"/>
<evidence type="ECO:0000313" key="2">
    <source>
        <dbReference type="Proteomes" id="UP001054945"/>
    </source>
</evidence>
<gene>
    <name evidence="1" type="ORF">CEXT_596441</name>
</gene>
<evidence type="ECO:0000313" key="1">
    <source>
        <dbReference type="EMBL" id="GIY29427.1"/>
    </source>
</evidence>
<keyword evidence="2" id="KW-1185">Reference proteome</keyword>